<organism evidence="1 2">
    <name type="scientific">Heracleum sosnowskyi</name>
    <dbReference type="NCBI Taxonomy" id="360622"/>
    <lineage>
        <taxon>Eukaryota</taxon>
        <taxon>Viridiplantae</taxon>
        <taxon>Streptophyta</taxon>
        <taxon>Embryophyta</taxon>
        <taxon>Tracheophyta</taxon>
        <taxon>Spermatophyta</taxon>
        <taxon>Magnoliopsida</taxon>
        <taxon>eudicotyledons</taxon>
        <taxon>Gunneridae</taxon>
        <taxon>Pentapetalae</taxon>
        <taxon>asterids</taxon>
        <taxon>campanulids</taxon>
        <taxon>Apiales</taxon>
        <taxon>Apiaceae</taxon>
        <taxon>Apioideae</taxon>
        <taxon>apioid superclade</taxon>
        <taxon>Tordylieae</taxon>
        <taxon>Tordyliinae</taxon>
        <taxon>Heracleum</taxon>
    </lineage>
</organism>
<sequence length="233" mass="26168">MPSMNPAHSQLWGIHLGLCYAFNKEKFIIHLETDDLEAYNVVDEMNLEDAFNHDFIQALHQIFMCSPEKEQPENADCEIFPISPEANHFTKYLANFDLIKCAGLSNITEDFGKVRELGHMDISMGVPLHALEITPNFGMGEVIDGDKGKGKLIGDVAFNNNGILSKKAIEVLGGSCNGRNMKRKACFGLDKYIAKGITTSKWLEDATKLKMVEKKNLWARKVMEVNLQTGWML</sequence>
<evidence type="ECO:0000313" key="2">
    <source>
        <dbReference type="Proteomes" id="UP001237642"/>
    </source>
</evidence>
<proteinExistence type="predicted"/>
<protein>
    <submittedName>
        <fullName evidence="1">Uncharacterized protein</fullName>
    </submittedName>
</protein>
<gene>
    <name evidence="1" type="ORF">POM88_043985</name>
</gene>
<dbReference type="AlphaFoldDB" id="A0AAD8H2Y4"/>
<evidence type="ECO:0000313" key="1">
    <source>
        <dbReference type="EMBL" id="KAK1359511.1"/>
    </source>
</evidence>
<keyword evidence="2" id="KW-1185">Reference proteome</keyword>
<dbReference type="Proteomes" id="UP001237642">
    <property type="component" value="Unassembled WGS sequence"/>
</dbReference>
<reference evidence="1" key="2">
    <citation type="submission" date="2023-05" db="EMBL/GenBank/DDBJ databases">
        <authorList>
            <person name="Schelkunov M.I."/>
        </authorList>
    </citation>
    <scope>NUCLEOTIDE SEQUENCE</scope>
    <source>
        <strain evidence="1">Hsosn_3</strain>
        <tissue evidence="1">Leaf</tissue>
    </source>
</reference>
<name>A0AAD8H2Y4_9APIA</name>
<dbReference type="EMBL" id="JAUIZM010000010">
    <property type="protein sequence ID" value="KAK1359511.1"/>
    <property type="molecule type" value="Genomic_DNA"/>
</dbReference>
<accession>A0AAD8H2Y4</accession>
<reference evidence="1" key="1">
    <citation type="submission" date="2023-02" db="EMBL/GenBank/DDBJ databases">
        <title>Genome of toxic invasive species Heracleum sosnowskyi carries increased number of genes despite the absence of recent whole-genome duplications.</title>
        <authorList>
            <person name="Schelkunov M."/>
            <person name="Shtratnikova V."/>
            <person name="Makarenko M."/>
            <person name="Klepikova A."/>
            <person name="Omelchenko D."/>
            <person name="Novikova G."/>
            <person name="Obukhova E."/>
            <person name="Bogdanov V."/>
            <person name="Penin A."/>
            <person name="Logacheva M."/>
        </authorList>
    </citation>
    <scope>NUCLEOTIDE SEQUENCE</scope>
    <source>
        <strain evidence="1">Hsosn_3</strain>
        <tissue evidence="1">Leaf</tissue>
    </source>
</reference>
<comment type="caution">
    <text evidence="1">The sequence shown here is derived from an EMBL/GenBank/DDBJ whole genome shotgun (WGS) entry which is preliminary data.</text>
</comment>